<evidence type="ECO:0000313" key="1">
    <source>
        <dbReference type="EMBL" id="KAA0191512.1"/>
    </source>
</evidence>
<organism evidence="1 2">
    <name type="scientific">Fasciolopsis buskii</name>
    <dbReference type="NCBI Taxonomy" id="27845"/>
    <lineage>
        <taxon>Eukaryota</taxon>
        <taxon>Metazoa</taxon>
        <taxon>Spiralia</taxon>
        <taxon>Lophotrochozoa</taxon>
        <taxon>Platyhelminthes</taxon>
        <taxon>Trematoda</taxon>
        <taxon>Digenea</taxon>
        <taxon>Plagiorchiida</taxon>
        <taxon>Echinostomata</taxon>
        <taxon>Echinostomatoidea</taxon>
        <taxon>Fasciolidae</taxon>
        <taxon>Fasciolopsis</taxon>
    </lineage>
</organism>
<name>A0A8E0RYV4_9TREM</name>
<dbReference type="AlphaFoldDB" id="A0A8E0RYV4"/>
<dbReference type="Proteomes" id="UP000728185">
    <property type="component" value="Unassembled WGS sequence"/>
</dbReference>
<evidence type="ECO:0000313" key="2">
    <source>
        <dbReference type="Proteomes" id="UP000728185"/>
    </source>
</evidence>
<accession>A0A8E0RYV4</accession>
<protein>
    <submittedName>
        <fullName evidence="1">Uncharacterized protein</fullName>
    </submittedName>
</protein>
<proteinExistence type="predicted"/>
<keyword evidence="2" id="KW-1185">Reference proteome</keyword>
<dbReference type="OrthoDB" id="6241010at2759"/>
<dbReference type="EMBL" id="LUCM01006287">
    <property type="protein sequence ID" value="KAA0191512.1"/>
    <property type="molecule type" value="Genomic_DNA"/>
</dbReference>
<gene>
    <name evidence="1" type="ORF">FBUS_01421</name>
</gene>
<reference evidence="1" key="1">
    <citation type="submission" date="2019-05" db="EMBL/GenBank/DDBJ databases">
        <title>Annotation for the trematode Fasciolopsis buski.</title>
        <authorList>
            <person name="Choi Y.-J."/>
        </authorList>
    </citation>
    <scope>NUCLEOTIDE SEQUENCE</scope>
    <source>
        <strain evidence="1">HT</strain>
        <tissue evidence="1">Whole worm</tissue>
    </source>
</reference>
<sequence length="413" mass="48363">MQRLRDVQQQTANELWLIQTKNIIRFLMFTSLITSRLISVISKSNSCCLGGRNICICPRLALNQLPVQQCNAKIQPRQLIDHPISVYLEQPVSSGLYTIVAVAPEDTSRYNRFDIRWIVFMAINVPDTCLASNNPPCVIQPIYKPRIANCSRLTDQETQLFVFSIKQQKTFQLSEFMGETPAQKIDQIKAFGHFMEIRQFHNPTLFDGPPTHANRYRLIRCDPTNVLYMLSQIAEERDGSSVIEQYFYSPSPTYRVYSKLGTLVPFILVTERMIRRERSNCGTQRELTGYPGRVTLYPVPDVCSEKFIEKLLDDLRHDESKQKTTLKKWQKQWKKWLRFLHYQNYILLWLRSISSAKGGRRQFRYFRKHVVAEPFAKAYWIYLYRATRVTCKLQVFGELISALTGQTIDYTFY</sequence>
<comment type="caution">
    <text evidence="1">The sequence shown here is derived from an EMBL/GenBank/DDBJ whole genome shotgun (WGS) entry which is preliminary data.</text>
</comment>